<protein>
    <recommendedName>
        <fullName evidence="3">Toxin-antitoxin system HicB family antitoxin</fullName>
    </recommendedName>
</protein>
<sequence>MAKTQLGARVDSEIAELARKRAADCGLPVGDYLAQLVLEDAGGLHQRALDAAGRFLAEHQRVFDEAEDAQQAPGAHAA</sequence>
<organism evidence="1 2">
    <name type="scientific">Streptomyces xinghaiensis</name>
    <dbReference type="NCBI Taxonomy" id="1038928"/>
    <lineage>
        <taxon>Bacteria</taxon>
        <taxon>Bacillati</taxon>
        <taxon>Actinomycetota</taxon>
        <taxon>Actinomycetes</taxon>
        <taxon>Kitasatosporales</taxon>
        <taxon>Streptomycetaceae</taxon>
        <taxon>Streptomyces</taxon>
    </lineage>
</organism>
<proteinExistence type="predicted"/>
<evidence type="ECO:0008006" key="3">
    <source>
        <dbReference type="Google" id="ProtNLM"/>
    </source>
</evidence>
<dbReference type="RefSeq" id="WP_043465644.1">
    <property type="nucleotide sequence ID" value="NZ_JNAD02000020.1"/>
</dbReference>
<dbReference type="Proteomes" id="UP000028058">
    <property type="component" value="Unassembled WGS sequence"/>
</dbReference>
<dbReference type="AlphaFoldDB" id="A0A3R7EJI0"/>
<evidence type="ECO:0000313" key="1">
    <source>
        <dbReference type="EMBL" id="RKM90988.1"/>
    </source>
</evidence>
<keyword evidence="2" id="KW-1185">Reference proteome</keyword>
<reference evidence="1 2" key="1">
    <citation type="journal article" date="2014" name="Genome Announc.">
        <title>Draft Genome Sequence of Streptomyces fradiae ATCC 19609, a Strain Highly Sensitive to Antibiotics.</title>
        <authorList>
            <person name="Bekker O.B."/>
            <person name="Klimina K.M."/>
            <person name="Vatlin A.A."/>
            <person name="Zakharevich N.V."/>
            <person name="Kasianov A.S."/>
            <person name="Danilenko V.N."/>
        </authorList>
    </citation>
    <scope>NUCLEOTIDE SEQUENCE [LARGE SCALE GENOMIC DNA]</scope>
    <source>
        <strain evidence="1 2">ATCC 19609</strain>
    </source>
</reference>
<dbReference type="EMBL" id="JNAD02000020">
    <property type="protein sequence ID" value="RKM90988.1"/>
    <property type="molecule type" value="Genomic_DNA"/>
</dbReference>
<name>A0A3R7EJI0_9ACTN</name>
<evidence type="ECO:0000313" key="2">
    <source>
        <dbReference type="Proteomes" id="UP000028058"/>
    </source>
</evidence>
<comment type="caution">
    <text evidence="1">The sequence shown here is derived from an EMBL/GenBank/DDBJ whole genome shotgun (WGS) entry which is preliminary data.</text>
</comment>
<dbReference type="OrthoDB" id="3855023at2"/>
<gene>
    <name evidence="1" type="ORF">SFRA_030670</name>
</gene>
<accession>A0A3R7EJI0</accession>